<dbReference type="Gene3D" id="3.40.50.300">
    <property type="entry name" value="P-loop containing nucleotide triphosphate hydrolases"/>
    <property type="match status" value="1"/>
</dbReference>
<dbReference type="SMART" id="SM00292">
    <property type="entry name" value="BRCT"/>
    <property type="match status" value="1"/>
</dbReference>
<dbReference type="FunFam" id="3.40.50.300:FF:000395">
    <property type="entry name" value="Replication factor C subunit 1"/>
    <property type="match status" value="1"/>
</dbReference>
<dbReference type="GO" id="GO:0003677">
    <property type="term" value="F:DNA binding"/>
    <property type="evidence" value="ECO:0007669"/>
    <property type="project" value="UniProtKB-KW"/>
</dbReference>
<dbReference type="InterPro" id="IPR003593">
    <property type="entry name" value="AAA+_ATPase"/>
</dbReference>
<dbReference type="SMART" id="SM00382">
    <property type="entry name" value="AAA"/>
    <property type="match status" value="1"/>
</dbReference>
<evidence type="ECO:0000256" key="3">
    <source>
        <dbReference type="ARBA" id="ARBA00020401"/>
    </source>
</evidence>
<evidence type="ECO:0000256" key="5">
    <source>
        <dbReference type="ARBA" id="ARBA00022705"/>
    </source>
</evidence>
<dbReference type="EMBL" id="KV454439">
    <property type="protein sequence ID" value="ODQ77642.1"/>
    <property type="molecule type" value="Genomic_DNA"/>
</dbReference>
<dbReference type="SUPFAM" id="SSF48019">
    <property type="entry name" value="post-AAA+ oligomerization domain-like"/>
    <property type="match status" value="1"/>
</dbReference>
<evidence type="ECO:0000256" key="1">
    <source>
        <dbReference type="ARBA" id="ARBA00004123"/>
    </source>
</evidence>
<evidence type="ECO:0000256" key="9">
    <source>
        <dbReference type="ARBA" id="ARBA00023242"/>
    </source>
</evidence>
<dbReference type="InterPro" id="IPR012178">
    <property type="entry name" value="RFC1"/>
</dbReference>
<keyword evidence="14" id="KW-1185">Reference proteome</keyword>
<dbReference type="Gene3D" id="1.20.272.10">
    <property type="match status" value="1"/>
</dbReference>
<reference evidence="14" key="1">
    <citation type="submission" date="2016-05" db="EMBL/GenBank/DDBJ databases">
        <title>Comparative genomics of biotechnologically important yeasts.</title>
        <authorList>
            <consortium name="DOE Joint Genome Institute"/>
            <person name="Riley R."/>
            <person name="Haridas S."/>
            <person name="Wolfe K.H."/>
            <person name="Lopes M.R."/>
            <person name="Hittinger C.T."/>
            <person name="Goker M."/>
            <person name="Salamov A."/>
            <person name="Wisecaver J."/>
            <person name="Long T.M."/>
            <person name="Aerts A.L."/>
            <person name="Barry K."/>
            <person name="Choi C."/>
            <person name="Clum A."/>
            <person name="Coughlan A.Y."/>
            <person name="Deshpande S."/>
            <person name="Douglass A.P."/>
            <person name="Hanson S.J."/>
            <person name="Klenk H.-P."/>
            <person name="Labutti K."/>
            <person name="Lapidus A."/>
            <person name="Lindquist E."/>
            <person name="Lipzen A."/>
            <person name="Meier-Kolthoff J.P."/>
            <person name="Ohm R.A."/>
            <person name="Otillar R.P."/>
            <person name="Pangilinan J."/>
            <person name="Peng Y."/>
            <person name="Rokas A."/>
            <person name="Rosa C.A."/>
            <person name="Scheuner C."/>
            <person name="Sibirny A.A."/>
            <person name="Slot J.C."/>
            <person name="Stielow J.B."/>
            <person name="Sun H."/>
            <person name="Kurtzman C.P."/>
            <person name="Blackwell M."/>
            <person name="Grigoriev I.V."/>
            <person name="Jeffries T.W."/>
        </authorList>
    </citation>
    <scope>NUCLEOTIDE SEQUENCE [LARGE SCALE GENOMIC DNA]</scope>
    <source>
        <strain evidence="14">NRRL Y-12698</strain>
    </source>
</reference>
<dbReference type="GO" id="GO:0016887">
    <property type="term" value="F:ATP hydrolysis activity"/>
    <property type="evidence" value="ECO:0007669"/>
    <property type="project" value="InterPro"/>
</dbReference>
<dbReference type="FunFam" id="1.10.8.60:FF:000021">
    <property type="entry name" value="Replication factor C subunit 1"/>
    <property type="match status" value="1"/>
</dbReference>
<proteinExistence type="inferred from homology"/>
<dbReference type="SUPFAM" id="SSF52540">
    <property type="entry name" value="P-loop containing nucleoside triphosphate hydrolases"/>
    <property type="match status" value="1"/>
</dbReference>
<dbReference type="GO" id="GO:0003689">
    <property type="term" value="F:DNA clamp loader activity"/>
    <property type="evidence" value="ECO:0007669"/>
    <property type="project" value="UniProtKB-UniRule"/>
</dbReference>
<keyword evidence="7 10" id="KW-0067">ATP-binding</keyword>
<keyword evidence="5 10" id="KW-0235">DNA replication</keyword>
<dbReference type="InterPro" id="IPR001357">
    <property type="entry name" value="BRCT_dom"/>
</dbReference>
<dbReference type="GO" id="GO:0006272">
    <property type="term" value="P:leading strand elongation"/>
    <property type="evidence" value="ECO:0007669"/>
    <property type="project" value="EnsemblFungi"/>
</dbReference>
<dbReference type="Proteomes" id="UP000094336">
    <property type="component" value="Unassembled WGS sequence"/>
</dbReference>
<dbReference type="GO" id="GO:0005524">
    <property type="term" value="F:ATP binding"/>
    <property type="evidence" value="ECO:0007669"/>
    <property type="project" value="UniProtKB-UniRule"/>
</dbReference>
<dbReference type="Pfam" id="PF08519">
    <property type="entry name" value="RFC1"/>
    <property type="match status" value="1"/>
</dbReference>
<feature type="domain" description="BRCT" evidence="12">
    <location>
        <begin position="211"/>
        <end position="289"/>
    </location>
</feature>
<gene>
    <name evidence="13" type="ORF">BABINDRAFT_163359</name>
</gene>
<dbReference type="InterPro" id="IPR027417">
    <property type="entry name" value="P-loop_NTPase"/>
</dbReference>
<dbReference type="Pfam" id="PF00533">
    <property type="entry name" value="BRCT"/>
    <property type="match status" value="1"/>
</dbReference>
<feature type="region of interest" description="Disordered" evidence="11">
    <location>
        <begin position="1"/>
        <end position="104"/>
    </location>
</feature>
<evidence type="ECO:0000256" key="11">
    <source>
        <dbReference type="SAM" id="MobiDB-lite"/>
    </source>
</evidence>
<evidence type="ECO:0000256" key="10">
    <source>
        <dbReference type="PIRNR" id="PIRNR036578"/>
    </source>
</evidence>
<dbReference type="GO" id="GO:0070914">
    <property type="term" value="P:UV-damage excision repair"/>
    <property type="evidence" value="ECO:0007669"/>
    <property type="project" value="EnsemblFungi"/>
</dbReference>
<evidence type="ECO:0000259" key="12">
    <source>
        <dbReference type="PROSITE" id="PS50172"/>
    </source>
</evidence>
<dbReference type="InterPro" id="IPR036420">
    <property type="entry name" value="BRCT_dom_sf"/>
</dbReference>
<evidence type="ECO:0000256" key="4">
    <source>
        <dbReference type="ARBA" id="ARBA00022553"/>
    </source>
</evidence>
<dbReference type="InterPro" id="IPR047854">
    <property type="entry name" value="RFC_lid"/>
</dbReference>
<dbReference type="GO" id="GO:0005634">
    <property type="term" value="C:nucleus"/>
    <property type="evidence" value="ECO:0007669"/>
    <property type="project" value="UniProtKB-SubCell"/>
</dbReference>
<evidence type="ECO:0000256" key="7">
    <source>
        <dbReference type="ARBA" id="ARBA00022840"/>
    </source>
</evidence>
<dbReference type="GeneID" id="30147717"/>
<dbReference type="FunFam" id="1.20.272.10:FF:000005">
    <property type="entry name" value="Replication factor C subunit 1"/>
    <property type="match status" value="1"/>
</dbReference>
<dbReference type="GO" id="GO:0006298">
    <property type="term" value="P:mismatch repair"/>
    <property type="evidence" value="ECO:0007669"/>
    <property type="project" value="EnsemblFungi"/>
</dbReference>
<feature type="compositionally biased region" description="Acidic residues" evidence="11">
    <location>
        <begin position="77"/>
        <end position="86"/>
    </location>
</feature>
<dbReference type="InterPro" id="IPR003959">
    <property type="entry name" value="ATPase_AAA_core"/>
</dbReference>
<evidence type="ECO:0000256" key="8">
    <source>
        <dbReference type="ARBA" id="ARBA00023125"/>
    </source>
</evidence>
<evidence type="ECO:0000313" key="13">
    <source>
        <dbReference type="EMBL" id="ODQ77642.1"/>
    </source>
</evidence>
<comment type="subcellular location">
    <subcellularLocation>
        <location evidence="1 10">Nucleus</location>
    </subcellularLocation>
</comment>
<dbReference type="GO" id="GO:1902983">
    <property type="term" value="P:DNA strand elongation involved in mitotic DNA replication"/>
    <property type="evidence" value="ECO:0007669"/>
    <property type="project" value="EnsemblFungi"/>
</dbReference>
<evidence type="ECO:0000256" key="6">
    <source>
        <dbReference type="ARBA" id="ARBA00022741"/>
    </source>
</evidence>
<dbReference type="Gene3D" id="1.10.8.60">
    <property type="match status" value="1"/>
</dbReference>
<dbReference type="CDD" id="cd00009">
    <property type="entry name" value="AAA"/>
    <property type="match status" value="1"/>
</dbReference>
<dbReference type="RefSeq" id="XP_018982970.1">
    <property type="nucleotide sequence ID" value="XM_019129864.1"/>
</dbReference>
<dbReference type="PROSITE" id="PS50172">
    <property type="entry name" value="BRCT"/>
    <property type="match status" value="1"/>
</dbReference>
<feature type="region of interest" description="Disordered" evidence="11">
    <location>
        <begin position="863"/>
        <end position="887"/>
    </location>
</feature>
<dbReference type="AlphaFoldDB" id="A0A1E3QKM6"/>
<protein>
    <recommendedName>
        <fullName evidence="3 10">Replication factor C subunit 1</fullName>
    </recommendedName>
</protein>
<dbReference type="CDD" id="cd17752">
    <property type="entry name" value="BRCT_RFC1"/>
    <property type="match status" value="1"/>
</dbReference>
<feature type="compositionally biased region" description="Basic and acidic residues" evidence="11">
    <location>
        <begin position="9"/>
        <end position="21"/>
    </location>
</feature>
<dbReference type="InterPro" id="IPR008921">
    <property type="entry name" value="DNA_pol3_clamp-load_cplx_C"/>
</dbReference>
<evidence type="ECO:0000313" key="14">
    <source>
        <dbReference type="Proteomes" id="UP000094336"/>
    </source>
</evidence>
<keyword evidence="4" id="KW-0597">Phosphoprotein</keyword>
<dbReference type="OrthoDB" id="446168at2759"/>
<feature type="compositionally biased region" description="Acidic residues" evidence="11">
    <location>
        <begin position="94"/>
        <end position="104"/>
    </location>
</feature>
<accession>A0A1E3QKM6</accession>
<keyword evidence="9 10" id="KW-0539">Nucleus</keyword>
<organism evidence="13 14">
    <name type="scientific">Babjeviella inositovora NRRL Y-12698</name>
    <dbReference type="NCBI Taxonomy" id="984486"/>
    <lineage>
        <taxon>Eukaryota</taxon>
        <taxon>Fungi</taxon>
        <taxon>Dikarya</taxon>
        <taxon>Ascomycota</taxon>
        <taxon>Saccharomycotina</taxon>
        <taxon>Pichiomycetes</taxon>
        <taxon>Serinales incertae sedis</taxon>
        <taxon>Babjeviella</taxon>
    </lineage>
</organism>
<dbReference type="PIRSF" id="PIRSF036578">
    <property type="entry name" value="RFC1"/>
    <property type="match status" value="1"/>
</dbReference>
<dbReference type="GO" id="GO:0003682">
    <property type="term" value="F:chromatin binding"/>
    <property type="evidence" value="ECO:0007669"/>
    <property type="project" value="EnsemblFungi"/>
</dbReference>
<dbReference type="Gene3D" id="3.40.50.10190">
    <property type="entry name" value="BRCT domain"/>
    <property type="match status" value="1"/>
</dbReference>
<dbReference type="SUPFAM" id="SSF52113">
    <property type="entry name" value="BRCT domain"/>
    <property type="match status" value="1"/>
</dbReference>
<keyword evidence="8" id="KW-0238">DNA-binding</keyword>
<dbReference type="STRING" id="984486.A0A1E3QKM6"/>
<dbReference type="PANTHER" id="PTHR23389">
    <property type="entry name" value="CHROMOSOME TRANSMISSION FIDELITY FACTOR 18"/>
    <property type="match status" value="1"/>
</dbReference>
<keyword evidence="6 10" id="KW-0547">Nucleotide-binding</keyword>
<comment type="similarity">
    <text evidence="2 10">Belongs to the activator 1 large subunit family.</text>
</comment>
<name>A0A1E3QKM6_9ASCO</name>
<dbReference type="InterPro" id="IPR013725">
    <property type="entry name" value="DNA_replication_fac_RFC1_C"/>
</dbReference>
<dbReference type="PANTHER" id="PTHR23389:SF6">
    <property type="entry name" value="REPLICATION FACTOR C SUBUNIT 1"/>
    <property type="match status" value="1"/>
</dbReference>
<dbReference type="CDD" id="cd18140">
    <property type="entry name" value="HLD_clamp_RFC"/>
    <property type="match status" value="1"/>
</dbReference>
<dbReference type="GO" id="GO:0005663">
    <property type="term" value="C:DNA replication factor C complex"/>
    <property type="evidence" value="ECO:0007669"/>
    <property type="project" value="EnsemblFungi"/>
</dbReference>
<dbReference type="Pfam" id="PF25361">
    <property type="entry name" value="AAA_lid_RFC1"/>
    <property type="match status" value="1"/>
</dbReference>
<sequence length="911" mass="100169">MKAKPKAKPKAEPKSKRRVIESDSEDDMAESSSPPTPPTKQQKTEKLEPTDAAEYFGARSTRTRVARLKPLTVVSMDSDEAMSDASDDFKPKEEDFDDFDDDFDDDDVEMLDVIEKKYLQTEPAVLEPNVEVEPAAKPVTKPVAKAKPAAKPATKPVTATTGGVTAEDILLTIPNADLPEDEDTTGKSFRDFKARQATLPQPLGETPLPEGSPNCLNGLTMVFTGVLPTLERDAAEALAKRYGAKVTKSISGKTSVVVLGDEAGPSKVKKIKSLKIKAITEDGFIQLIRGMPIDGGDGEAAQKTKQKREKEEAKIIAEAVRVEAAERAREEEEAAVRADAARASLSVRAEPARRVIPSSEKLWTTKYAPTDLNQLCGNKGSIAKLRMWLTNWSEYAKADFKDPGPDGSGVFRACLISGPPGIGKTSAAHLVAKSLGYDVLEKNASDVRSKSLLHANLKDVLSNTSVVGFFSHNNDVVNANNKKFCVIMDEVDGMSSGDRGGAGQLSAFCRVTKMPMILICNDRLLPKMRTFDRTTLDIPFRRPDTNAVKGRLMTIAHREGISLDPNVIGQLVECTHNDIRQMINLLSTVSKTQKAIGFDNLAEITKLWAKHVALQPFEITGRLLSGGLYHENSQVSLNSKIELYFNDIEFTPIMMQENYLNTRPARATSARAHLELVTRAADSISESDIVNSLIRSGEQQWSLLPFHAVMSSVRPGSFVAGNVTSRINFAGWLGQNSRQMKFTRILQELQYHTRLRTSTDKTQLRLEYLPALTAKLTHPLLANGLAGIDEVIETLDHYYLSKEDWDYLIEMRVGTNNILNGIPAATKSGFTRKYNSMTHPVVIYKTGNSVAAARSATVDYEDVVEDDTAKSDKEEEEESDDKIDFAKDKLIKQGKPKKKAVKAKKAAKKAK</sequence>
<dbReference type="Pfam" id="PF00004">
    <property type="entry name" value="AAA"/>
    <property type="match status" value="1"/>
</dbReference>
<dbReference type="FunFam" id="3.40.50.10190:FF:000001">
    <property type="entry name" value="Replication factor C subunit 1"/>
    <property type="match status" value="1"/>
</dbReference>
<evidence type="ECO:0000256" key="2">
    <source>
        <dbReference type="ARBA" id="ARBA00006116"/>
    </source>
</evidence>